<proteinExistence type="predicted"/>
<dbReference type="SUPFAM" id="SSF50249">
    <property type="entry name" value="Nucleic acid-binding proteins"/>
    <property type="match status" value="1"/>
</dbReference>
<name>A0A128A356_9ARCH</name>
<dbReference type="Proteomes" id="UP000196239">
    <property type="component" value="Chromosome 1"/>
</dbReference>
<keyword evidence="3" id="KW-1185">Reference proteome</keyword>
<organism evidence="2 3">
    <name type="scientific">Nitrosotalea devaniterrae</name>
    <dbReference type="NCBI Taxonomy" id="1078905"/>
    <lineage>
        <taxon>Archaea</taxon>
        <taxon>Nitrososphaerota</taxon>
        <taxon>Nitrososphaeria</taxon>
        <taxon>Nitrosotaleales</taxon>
        <taxon>Nitrosotaleaceae</taxon>
        <taxon>Nitrosotalea</taxon>
    </lineage>
</organism>
<dbReference type="AlphaFoldDB" id="A0A128A356"/>
<sequence>MTRFEDELKNNNFVCSKCTKCQHFVWPPSEFCNKCLGDTVWEPVSKSAKLVEISSKDGKSFCIAEFEGNIRVFGTISDSLRPNPGHGLVLEYCSYDDTPKFVFSVE</sequence>
<dbReference type="Gene3D" id="6.10.30.10">
    <property type="match status" value="1"/>
</dbReference>
<gene>
    <name evidence="2" type="ORF">NDEV_1025</name>
</gene>
<dbReference type="EMBL" id="LN890280">
    <property type="protein sequence ID" value="CUR51790.1"/>
    <property type="molecule type" value="Genomic_DNA"/>
</dbReference>
<accession>A0A128A356</accession>
<protein>
    <recommendedName>
        <fullName evidence="1">ChsH2 rubredoxin-like zinc ribbon domain-containing protein</fullName>
    </recommendedName>
</protein>
<dbReference type="InterPro" id="IPR022002">
    <property type="entry name" value="ChsH2_Znr"/>
</dbReference>
<evidence type="ECO:0000313" key="3">
    <source>
        <dbReference type="Proteomes" id="UP000196239"/>
    </source>
</evidence>
<evidence type="ECO:0000259" key="1">
    <source>
        <dbReference type="Pfam" id="PF12172"/>
    </source>
</evidence>
<dbReference type="KEGG" id="ndv:NDEV_1025"/>
<reference evidence="3" key="1">
    <citation type="submission" date="2015-10" db="EMBL/GenBank/DDBJ databases">
        <authorList>
            <person name="Lehtovirta-Morley L.E."/>
            <person name="Vieille C."/>
        </authorList>
    </citation>
    <scope>NUCLEOTIDE SEQUENCE [LARGE SCALE GENOMIC DNA]</scope>
</reference>
<dbReference type="InterPro" id="IPR012340">
    <property type="entry name" value="NA-bd_OB-fold"/>
</dbReference>
<feature type="domain" description="ChsH2 rubredoxin-like zinc ribbon" evidence="1">
    <location>
        <begin position="8"/>
        <end position="39"/>
    </location>
</feature>
<dbReference type="Pfam" id="PF12172">
    <property type="entry name" value="zf-ChsH2"/>
    <property type="match status" value="1"/>
</dbReference>
<evidence type="ECO:0000313" key="2">
    <source>
        <dbReference type="EMBL" id="CUR51790.1"/>
    </source>
</evidence>